<comment type="caution">
    <text evidence="2">The sequence shown here is derived from an EMBL/GenBank/DDBJ whole genome shotgun (WGS) entry which is preliminary data.</text>
</comment>
<dbReference type="InterPro" id="IPR037523">
    <property type="entry name" value="VOC_core"/>
</dbReference>
<sequence length="133" mass="14625">MPLRYTAVLLALATPNFDALTQFYSQFLSLEPAVLLPNVYAEFHLPRLKLGIFRPKATSPTPHAPLPSPPLPTGMSLCLEVENLEAAIAHLTQLGYPPSGNIITASHGREIYAYDPDGNWLILHQATITYNES</sequence>
<feature type="domain" description="VOC" evidence="1">
    <location>
        <begin position="6"/>
        <end position="126"/>
    </location>
</feature>
<dbReference type="RefSeq" id="WP_190448756.1">
    <property type="nucleotide sequence ID" value="NZ_JAMPLM010000010.1"/>
</dbReference>
<accession>A0ABV0KJQ0</accession>
<dbReference type="Pfam" id="PF00903">
    <property type="entry name" value="Glyoxalase"/>
    <property type="match status" value="1"/>
</dbReference>
<organism evidence="2 3">
    <name type="scientific">Stenomitos frigidus AS-A4</name>
    <dbReference type="NCBI Taxonomy" id="2933935"/>
    <lineage>
        <taxon>Bacteria</taxon>
        <taxon>Bacillati</taxon>
        <taxon>Cyanobacteriota</taxon>
        <taxon>Cyanophyceae</taxon>
        <taxon>Leptolyngbyales</taxon>
        <taxon>Leptolyngbyaceae</taxon>
        <taxon>Stenomitos</taxon>
    </lineage>
</organism>
<evidence type="ECO:0000313" key="2">
    <source>
        <dbReference type="EMBL" id="MEP1059390.1"/>
    </source>
</evidence>
<dbReference type="SUPFAM" id="SSF54593">
    <property type="entry name" value="Glyoxalase/Bleomycin resistance protein/Dihydroxybiphenyl dioxygenase"/>
    <property type="match status" value="1"/>
</dbReference>
<dbReference type="InterPro" id="IPR029068">
    <property type="entry name" value="Glyas_Bleomycin-R_OHBP_Dase"/>
</dbReference>
<dbReference type="PROSITE" id="PS51819">
    <property type="entry name" value="VOC"/>
    <property type="match status" value="1"/>
</dbReference>
<name>A0ABV0KJQ0_9CYAN</name>
<keyword evidence="3" id="KW-1185">Reference proteome</keyword>
<protein>
    <submittedName>
        <fullName evidence="2">Glyoxalase</fullName>
    </submittedName>
</protein>
<dbReference type="Gene3D" id="3.10.180.10">
    <property type="entry name" value="2,3-Dihydroxybiphenyl 1,2-Dioxygenase, domain 1"/>
    <property type="match status" value="1"/>
</dbReference>
<gene>
    <name evidence="2" type="ORF">NDI38_13160</name>
</gene>
<evidence type="ECO:0000313" key="3">
    <source>
        <dbReference type="Proteomes" id="UP001476950"/>
    </source>
</evidence>
<dbReference type="InterPro" id="IPR004360">
    <property type="entry name" value="Glyas_Fos-R_dOase_dom"/>
</dbReference>
<dbReference type="EMBL" id="JAMPLM010000010">
    <property type="protein sequence ID" value="MEP1059390.1"/>
    <property type="molecule type" value="Genomic_DNA"/>
</dbReference>
<proteinExistence type="predicted"/>
<evidence type="ECO:0000259" key="1">
    <source>
        <dbReference type="PROSITE" id="PS51819"/>
    </source>
</evidence>
<reference evidence="2 3" key="1">
    <citation type="submission" date="2022-04" db="EMBL/GenBank/DDBJ databases">
        <title>Positive selection, recombination, and allopatry shape intraspecific diversity of widespread and dominant cyanobacteria.</title>
        <authorList>
            <person name="Wei J."/>
            <person name="Shu W."/>
            <person name="Hu C."/>
        </authorList>
    </citation>
    <scope>NUCLEOTIDE SEQUENCE [LARGE SCALE GENOMIC DNA]</scope>
    <source>
        <strain evidence="2 3">AS-A4</strain>
    </source>
</reference>
<dbReference type="Proteomes" id="UP001476950">
    <property type="component" value="Unassembled WGS sequence"/>
</dbReference>